<feature type="compositionally biased region" description="Basic and acidic residues" evidence="1">
    <location>
        <begin position="157"/>
        <end position="186"/>
    </location>
</feature>
<sequence>MRRPRMAPCPRASHRCSALRDRHANVASHYPRRADSANVHLGGFVMPTSRPGPHTVRAFVLPGQRRTHATRPRWGAGRPVGWAGAGVGEDVIRSVEPSSGPTAPALNSLRGDPDAASASPTLHRISDVPRLGHGWRPLLPDAPGRVRGATRNATAARLRDAARPPATRDREADPSRRGRRMRDVHGAADGAHARSRPHGRPDALPRPAVHAVQPQRRRCTRSGGGQPPLTPRGVPPRAIGAGPPGRATPRRAGSTVSVEPASWPSTSLTSGNTLLLDT</sequence>
<reference evidence="3" key="1">
    <citation type="submission" date="2011-04" db="EMBL/GenBank/DDBJ databases">
        <title>Complete sequence of Cellvibrio gilvus ATCC 13127.</title>
        <authorList>
            <person name="Lucas S."/>
            <person name="Han J."/>
            <person name="Lapidus A."/>
            <person name="Cheng J.-F."/>
            <person name="Goodwin L."/>
            <person name="Pitluck S."/>
            <person name="Peters L."/>
            <person name="Munk A."/>
            <person name="Detter J.C."/>
            <person name="Han C."/>
            <person name="Tapia R."/>
            <person name="Land M."/>
            <person name="Hauser L."/>
            <person name="Kyrpides N."/>
            <person name="Ivanova N."/>
            <person name="Ovchinnikova G."/>
            <person name="Pagani I."/>
            <person name="Mead D."/>
            <person name="Brumm P."/>
            <person name="Woyke T."/>
        </authorList>
    </citation>
    <scope>NUCLEOTIDE SEQUENCE [LARGE SCALE GENOMIC DNA]</scope>
    <source>
        <strain evidence="3">ATCC 13127 / NRRL B-14078</strain>
    </source>
</reference>
<feature type="region of interest" description="Disordered" evidence="1">
    <location>
        <begin position="93"/>
        <end position="278"/>
    </location>
</feature>
<evidence type="ECO:0000313" key="2">
    <source>
        <dbReference type="EMBL" id="AEI11829.1"/>
    </source>
</evidence>
<gene>
    <name evidence="2" type="ordered locus">Celgi_1310</name>
</gene>
<protein>
    <submittedName>
        <fullName evidence="2">Uncharacterized protein</fullName>
    </submittedName>
</protein>
<organism evidence="2 3">
    <name type="scientific">Cellulomonas gilvus (strain ATCC 13127 / NRRL B-14078)</name>
    <name type="common">Cellvibrio gilvus</name>
    <dbReference type="NCBI Taxonomy" id="593907"/>
    <lineage>
        <taxon>Bacteria</taxon>
        <taxon>Bacillati</taxon>
        <taxon>Actinomycetota</taxon>
        <taxon>Actinomycetes</taxon>
        <taxon>Micrococcales</taxon>
        <taxon>Cellulomonadaceae</taxon>
        <taxon>Cellulomonas</taxon>
    </lineage>
</organism>
<name>F8A2H2_CELGA</name>
<dbReference type="AlphaFoldDB" id="F8A2H2"/>
<dbReference type="HOGENOM" id="CLU_1000003_0_0_11"/>
<evidence type="ECO:0000313" key="3">
    <source>
        <dbReference type="Proteomes" id="UP000000485"/>
    </source>
</evidence>
<feature type="compositionally biased region" description="Low complexity" evidence="1">
    <location>
        <begin position="145"/>
        <end position="156"/>
    </location>
</feature>
<dbReference type="KEGG" id="cga:Celgi_1310"/>
<keyword evidence="3" id="KW-1185">Reference proteome</keyword>
<dbReference type="Proteomes" id="UP000000485">
    <property type="component" value="Chromosome"/>
</dbReference>
<dbReference type="STRING" id="593907.Celgi_1310"/>
<feature type="compositionally biased region" description="Low complexity" evidence="1">
    <location>
        <begin position="265"/>
        <end position="278"/>
    </location>
</feature>
<evidence type="ECO:0000256" key="1">
    <source>
        <dbReference type="SAM" id="MobiDB-lite"/>
    </source>
</evidence>
<accession>F8A2H2</accession>
<dbReference type="EMBL" id="CP002665">
    <property type="protein sequence ID" value="AEI11829.1"/>
    <property type="molecule type" value="Genomic_DNA"/>
</dbReference>
<feature type="compositionally biased region" description="Low complexity" evidence="1">
    <location>
        <begin position="235"/>
        <end position="253"/>
    </location>
</feature>
<proteinExistence type="predicted"/>